<dbReference type="Proteomes" id="UP000001555">
    <property type="component" value="Unassembled WGS sequence"/>
</dbReference>
<evidence type="ECO:0000313" key="2">
    <source>
        <dbReference type="EMBL" id="EEC03989.1"/>
    </source>
</evidence>
<keyword evidence="1" id="KW-0472">Membrane</keyword>
<sequence>MLTHQHMVLSLLFRIVVKCPLKPSRYPSVFVHLFFPPCLGVCFLYVLPTTACSGILYSRLYTARSDGLERVASIEDGNVAHQVVEHFVECFSTAVPPTVVH</sequence>
<accession>B7PBL7</accession>
<keyword evidence="1" id="KW-1133">Transmembrane helix</keyword>
<dbReference type="PaxDb" id="6945-B7PBL7"/>
<gene>
    <name evidence="2" type="ORF">IscW_ISCW017503</name>
</gene>
<reference evidence="3" key="2">
    <citation type="submission" date="2020-05" db="UniProtKB">
        <authorList>
            <consortium name="EnsemblMetazoa"/>
        </authorList>
    </citation>
    <scope>IDENTIFICATION</scope>
    <source>
        <strain evidence="3">wikel</strain>
    </source>
</reference>
<organism>
    <name type="scientific">Ixodes scapularis</name>
    <name type="common">Black-legged tick</name>
    <name type="synonym">Deer tick</name>
    <dbReference type="NCBI Taxonomy" id="6945"/>
    <lineage>
        <taxon>Eukaryota</taxon>
        <taxon>Metazoa</taxon>
        <taxon>Ecdysozoa</taxon>
        <taxon>Arthropoda</taxon>
        <taxon>Chelicerata</taxon>
        <taxon>Arachnida</taxon>
        <taxon>Acari</taxon>
        <taxon>Parasitiformes</taxon>
        <taxon>Ixodida</taxon>
        <taxon>Ixodoidea</taxon>
        <taxon>Ixodidae</taxon>
        <taxon>Ixodinae</taxon>
        <taxon>Ixodes</taxon>
    </lineage>
</organism>
<dbReference type="AlphaFoldDB" id="B7PBL7"/>
<dbReference type="InParanoid" id="B7PBL7"/>
<evidence type="ECO:0000256" key="1">
    <source>
        <dbReference type="SAM" id="Phobius"/>
    </source>
</evidence>
<reference evidence="2 4" key="1">
    <citation type="submission" date="2008-03" db="EMBL/GenBank/DDBJ databases">
        <title>Annotation of Ixodes scapularis.</title>
        <authorList>
            <consortium name="Ixodes scapularis Genome Project Consortium"/>
            <person name="Caler E."/>
            <person name="Hannick L.I."/>
            <person name="Bidwell S."/>
            <person name="Joardar V."/>
            <person name="Thiagarajan M."/>
            <person name="Amedeo P."/>
            <person name="Galinsky K.J."/>
            <person name="Schobel S."/>
            <person name="Inman J."/>
            <person name="Hostetler J."/>
            <person name="Miller J."/>
            <person name="Hammond M."/>
            <person name="Megy K."/>
            <person name="Lawson D."/>
            <person name="Kodira C."/>
            <person name="Sutton G."/>
            <person name="Meyer J."/>
            <person name="Hill C.A."/>
            <person name="Birren B."/>
            <person name="Nene V."/>
            <person name="Collins F."/>
            <person name="Alarcon-Chaidez F."/>
            <person name="Wikel S."/>
            <person name="Strausberg R."/>
        </authorList>
    </citation>
    <scope>NUCLEOTIDE SEQUENCE [LARGE SCALE GENOMIC DNA]</scope>
    <source>
        <strain evidence="4">Wikel</strain>
        <strain evidence="2">Wikel colony</strain>
    </source>
</reference>
<dbReference type="EMBL" id="DS677535">
    <property type="protein sequence ID" value="EEC03989.1"/>
    <property type="molecule type" value="Genomic_DNA"/>
</dbReference>
<keyword evidence="1" id="KW-0812">Transmembrane</keyword>
<proteinExistence type="predicted"/>
<dbReference type="EnsemblMetazoa" id="ISCW017503-RA">
    <property type="protein sequence ID" value="ISCW017503-PA"/>
    <property type="gene ID" value="ISCW017503"/>
</dbReference>
<name>B7PBL7_IXOSC</name>
<dbReference type="VEuPathDB" id="VectorBase:ISCW017503"/>
<feature type="transmembrane region" description="Helical" evidence="1">
    <location>
        <begin position="34"/>
        <end position="57"/>
    </location>
</feature>
<keyword evidence="4" id="KW-1185">Reference proteome</keyword>
<evidence type="ECO:0000313" key="4">
    <source>
        <dbReference type="Proteomes" id="UP000001555"/>
    </source>
</evidence>
<evidence type="ECO:0000313" key="3">
    <source>
        <dbReference type="EnsemblMetazoa" id="ISCW017503-PA"/>
    </source>
</evidence>
<dbReference type="VEuPathDB" id="VectorBase:ISCI017503"/>
<protein>
    <submittedName>
        <fullName evidence="2 3">Uncharacterized protein</fullName>
    </submittedName>
</protein>
<dbReference type="EMBL" id="ABJB010829376">
    <property type="status" value="NOT_ANNOTATED_CDS"/>
    <property type="molecule type" value="Genomic_DNA"/>
</dbReference>
<dbReference type="HOGENOM" id="CLU_2294702_0_0_1"/>